<dbReference type="Proteomes" id="UP000702544">
    <property type="component" value="Unassembled WGS sequence"/>
</dbReference>
<sequence>MNTREFRGLVYIHADESCLGNQFSDRATPGGAAGMVEVFDEKRGWTRRDYYVSERDTTNNKMAIRSAIEGLGALKHVCRVIFYSDSSYLVNGMTEWVHTWARRGWKRKGGPIENLELWADLLRVAARHTIDWRWVRGHAGNPKNEYVNGLAVDAARRQKRSRGLVKSDFDRWLQDQQDEHERYVDFLDLPPQERFDPAPQPPAPPR</sequence>
<proteinExistence type="inferred from homology"/>
<reference evidence="12 13" key="1">
    <citation type="submission" date="2020-01" db="EMBL/GenBank/DDBJ databases">
        <title>Genomes assembled from Gulf of Kutch pelagic sediment metagenomes.</title>
        <authorList>
            <person name="Chandrashekar M."/>
            <person name="Mahajan M.S."/>
            <person name="Dave K.J."/>
            <person name="Vatsa P."/>
            <person name="Nathani N.M."/>
        </authorList>
    </citation>
    <scope>NUCLEOTIDE SEQUENCE [LARGE SCALE GENOMIC DNA]</scope>
    <source>
        <strain evidence="12">KS3-K002</strain>
    </source>
</reference>
<accession>A0AAE5C973</accession>
<comment type="cofactor">
    <cofactor evidence="2">
        <name>Mg(2+)</name>
        <dbReference type="ChEBI" id="CHEBI:18420"/>
    </cofactor>
</comment>
<evidence type="ECO:0000256" key="7">
    <source>
        <dbReference type="ARBA" id="ARBA00022723"/>
    </source>
</evidence>
<dbReference type="EC" id="3.1.26.4" evidence="5"/>
<name>A0AAE5C973_9BACT</name>
<dbReference type="InterPro" id="IPR002156">
    <property type="entry name" value="RNaseH_domain"/>
</dbReference>
<evidence type="ECO:0000256" key="6">
    <source>
        <dbReference type="ARBA" id="ARBA00022722"/>
    </source>
</evidence>
<dbReference type="PANTHER" id="PTHR10642">
    <property type="entry name" value="RIBONUCLEASE H1"/>
    <property type="match status" value="1"/>
</dbReference>
<comment type="similarity">
    <text evidence="3">Belongs to the RNase H family.</text>
</comment>
<dbReference type="PANTHER" id="PTHR10642:SF26">
    <property type="entry name" value="RIBONUCLEASE H1"/>
    <property type="match status" value="1"/>
</dbReference>
<keyword evidence="7" id="KW-0479">Metal-binding</keyword>
<keyword evidence="10" id="KW-0460">Magnesium</keyword>
<dbReference type="Gene3D" id="3.30.420.10">
    <property type="entry name" value="Ribonuclease H-like superfamily/Ribonuclease H"/>
    <property type="match status" value="1"/>
</dbReference>
<comment type="caution">
    <text evidence="12">The sequence shown here is derived from an EMBL/GenBank/DDBJ whole genome shotgun (WGS) entry which is preliminary data.</text>
</comment>
<dbReference type="GO" id="GO:0043137">
    <property type="term" value="P:DNA replication, removal of RNA primer"/>
    <property type="evidence" value="ECO:0007669"/>
    <property type="project" value="TreeGrafter"/>
</dbReference>
<dbReference type="InterPro" id="IPR012337">
    <property type="entry name" value="RNaseH-like_sf"/>
</dbReference>
<evidence type="ECO:0000256" key="1">
    <source>
        <dbReference type="ARBA" id="ARBA00000077"/>
    </source>
</evidence>
<evidence type="ECO:0000256" key="8">
    <source>
        <dbReference type="ARBA" id="ARBA00022759"/>
    </source>
</evidence>
<dbReference type="InterPro" id="IPR050092">
    <property type="entry name" value="RNase_H"/>
</dbReference>
<evidence type="ECO:0000259" key="11">
    <source>
        <dbReference type="PROSITE" id="PS50879"/>
    </source>
</evidence>
<comment type="catalytic activity">
    <reaction evidence="1">
        <text>Endonucleolytic cleavage to 5'-phosphomonoester.</text>
        <dbReference type="EC" id="3.1.26.4"/>
    </reaction>
</comment>
<dbReference type="SUPFAM" id="SSF53098">
    <property type="entry name" value="Ribonuclease H-like"/>
    <property type="match status" value="1"/>
</dbReference>
<dbReference type="EMBL" id="JAACAK010000067">
    <property type="protein sequence ID" value="NIR75196.1"/>
    <property type="molecule type" value="Genomic_DNA"/>
</dbReference>
<feature type="domain" description="RNase H type-1" evidence="11">
    <location>
        <begin position="6"/>
        <end position="156"/>
    </location>
</feature>
<comment type="subunit">
    <text evidence="4">Monomer.</text>
</comment>
<dbReference type="GO" id="GO:0046872">
    <property type="term" value="F:metal ion binding"/>
    <property type="evidence" value="ECO:0007669"/>
    <property type="project" value="UniProtKB-KW"/>
</dbReference>
<evidence type="ECO:0000313" key="13">
    <source>
        <dbReference type="Proteomes" id="UP000702544"/>
    </source>
</evidence>
<evidence type="ECO:0000256" key="3">
    <source>
        <dbReference type="ARBA" id="ARBA00005300"/>
    </source>
</evidence>
<dbReference type="GO" id="GO:0004523">
    <property type="term" value="F:RNA-DNA hybrid ribonuclease activity"/>
    <property type="evidence" value="ECO:0007669"/>
    <property type="project" value="UniProtKB-EC"/>
</dbReference>
<keyword evidence="9" id="KW-0378">Hydrolase</keyword>
<dbReference type="InterPro" id="IPR036397">
    <property type="entry name" value="RNaseH_sf"/>
</dbReference>
<evidence type="ECO:0000256" key="2">
    <source>
        <dbReference type="ARBA" id="ARBA00001946"/>
    </source>
</evidence>
<dbReference type="InterPro" id="IPR022892">
    <property type="entry name" value="RNaseHI"/>
</dbReference>
<protein>
    <recommendedName>
        <fullName evidence="5">ribonuclease H</fullName>
        <ecNumber evidence="5">3.1.26.4</ecNumber>
    </recommendedName>
</protein>
<dbReference type="GO" id="GO:0003676">
    <property type="term" value="F:nucleic acid binding"/>
    <property type="evidence" value="ECO:0007669"/>
    <property type="project" value="InterPro"/>
</dbReference>
<keyword evidence="6" id="KW-0540">Nuclease</keyword>
<evidence type="ECO:0000256" key="4">
    <source>
        <dbReference type="ARBA" id="ARBA00011245"/>
    </source>
</evidence>
<dbReference type="AlphaFoldDB" id="A0AAE5C973"/>
<gene>
    <name evidence="12" type="ORF">GWO12_08805</name>
</gene>
<evidence type="ECO:0000256" key="9">
    <source>
        <dbReference type="ARBA" id="ARBA00022801"/>
    </source>
</evidence>
<evidence type="ECO:0000313" key="12">
    <source>
        <dbReference type="EMBL" id="NIR75196.1"/>
    </source>
</evidence>
<evidence type="ECO:0000256" key="10">
    <source>
        <dbReference type="ARBA" id="ARBA00022842"/>
    </source>
</evidence>
<dbReference type="Pfam" id="PF00075">
    <property type="entry name" value="RNase_H"/>
    <property type="match status" value="1"/>
</dbReference>
<dbReference type="CDD" id="cd09278">
    <property type="entry name" value="RNase_HI_prokaryote_like"/>
    <property type="match status" value="1"/>
</dbReference>
<keyword evidence="8" id="KW-0255">Endonuclease</keyword>
<dbReference type="PROSITE" id="PS50879">
    <property type="entry name" value="RNASE_H_1"/>
    <property type="match status" value="1"/>
</dbReference>
<evidence type="ECO:0000256" key="5">
    <source>
        <dbReference type="ARBA" id="ARBA00012180"/>
    </source>
</evidence>
<organism evidence="12 13">
    <name type="scientific">Candidatus Kutchimonas denitrificans</name>
    <dbReference type="NCBI Taxonomy" id="3056748"/>
    <lineage>
        <taxon>Bacteria</taxon>
        <taxon>Pseudomonadati</taxon>
        <taxon>Gemmatimonadota</taxon>
        <taxon>Gemmatimonadia</taxon>
        <taxon>Candidatus Palauibacterales</taxon>
        <taxon>Candidatus Palauibacteraceae</taxon>
        <taxon>Candidatus Kutchimonas</taxon>
    </lineage>
</organism>